<protein>
    <submittedName>
        <fullName evidence="7">FAD-binding oxidoreductase</fullName>
    </submittedName>
</protein>
<dbReference type="Proteomes" id="UP000325243">
    <property type="component" value="Unassembled WGS sequence"/>
</dbReference>
<dbReference type="InterPro" id="IPR036318">
    <property type="entry name" value="FAD-bd_PCMH-like_sf"/>
</dbReference>
<dbReference type="Gene3D" id="3.30.43.10">
    <property type="entry name" value="Uridine Diphospho-n-acetylenolpyruvylglucosamine Reductase, domain 2"/>
    <property type="match status" value="1"/>
</dbReference>
<evidence type="ECO:0000259" key="6">
    <source>
        <dbReference type="PROSITE" id="PS51387"/>
    </source>
</evidence>
<reference evidence="7 8" key="1">
    <citation type="submission" date="2019-08" db="EMBL/GenBank/DDBJ databases">
        <authorList>
            <person name="Hu J."/>
        </authorList>
    </citation>
    <scope>NUCLEOTIDE SEQUENCE [LARGE SCALE GENOMIC DNA]</scope>
    <source>
        <strain evidence="7 8">NEAU-184</strain>
    </source>
</reference>
<keyword evidence="4" id="KW-0274">FAD</keyword>
<sequence>MALPEVARASLVGELRARVRGAVIDRDHPEYDAARMVWNGLIDRHPEVVIRCADLDDVVACVDVARTHRPVVSIRGGGHQVAGSAVCDDGMVIDLSRMRDVIVDPVARTARVQGGARWADVDAATQSFGLATPGGEVSETGVAGLTLGGGLGLLQRTHGLSCDNVVSMTVVTADGAVRTASADENADLYWALRGAGRGLGVVTEFTFALHPLGPDVAAAAFAYPAEDAGAVFRAWRRLASEAPPTIAPQFALWALPPFPGLPDEIVGVPVVLALGTYIGEPADAAPVLEPFAHLGAPILDLSGTSTWVEAQSAFDFALPDGGRYYWKSHFIDELDDETVDLVVAHAARRPDPRSAVIVRTLGGAIDRVGADETAFAHRGTRFNVSVDAIWSEPGLDDGSIAWARGLWNALEPASRGMYLNFAGLGEEEGAVDGLTLGEHEERVRRIRRAYDPEGVFEVAAARP</sequence>
<dbReference type="EMBL" id="VSSB01000001">
    <property type="protein sequence ID" value="TYL53324.1"/>
    <property type="molecule type" value="Genomic_DNA"/>
</dbReference>
<evidence type="ECO:0000256" key="1">
    <source>
        <dbReference type="ARBA" id="ARBA00001974"/>
    </source>
</evidence>
<dbReference type="GO" id="GO:0071949">
    <property type="term" value="F:FAD binding"/>
    <property type="evidence" value="ECO:0007669"/>
    <property type="project" value="InterPro"/>
</dbReference>
<dbReference type="Gene3D" id="3.30.465.10">
    <property type="match status" value="1"/>
</dbReference>
<comment type="caution">
    <text evidence="7">The sequence shown here is derived from an EMBL/GenBank/DDBJ whole genome shotgun (WGS) entry which is preliminary data.</text>
</comment>
<dbReference type="PANTHER" id="PTHR42973">
    <property type="entry name" value="BINDING OXIDOREDUCTASE, PUTATIVE (AFU_ORTHOLOGUE AFUA_1G17690)-RELATED"/>
    <property type="match status" value="1"/>
</dbReference>
<keyword evidence="3" id="KW-0285">Flavoprotein</keyword>
<evidence type="ECO:0000313" key="8">
    <source>
        <dbReference type="Proteomes" id="UP000325243"/>
    </source>
</evidence>
<dbReference type="InterPro" id="IPR006093">
    <property type="entry name" value="Oxy_OxRdtase_FAD_BS"/>
</dbReference>
<comment type="cofactor">
    <cofactor evidence="1">
        <name>FAD</name>
        <dbReference type="ChEBI" id="CHEBI:57692"/>
    </cofactor>
</comment>
<keyword evidence="5" id="KW-0560">Oxidoreductase</keyword>
<dbReference type="AlphaFoldDB" id="A0A5S4V2G5"/>
<dbReference type="InterPro" id="IPR016167">
    <property type="entry name" value="FAD-bd_PCMH_sub1"/>
</dbReference>
<feature type="domain" description="FAD-binding PCMH-type" evidence="6">
    <location>
        <begin position="42"/>
        <end position="212"/>
    </location>
</feature>
<dbReference type="InterPro" id="IPR006094">
    <property type="entry name" value="Oxid_FAD_bind_N"/>
</dbReference>
<evidence type="ECO:0000313" key="7">
    <source>
        <dbReference type="EMBL" id="TYL53324.1"/>
    </source>
</evidence>
<evidence type="ECO:0000256" key="2">
    <source>
        <dbReference type="ARBA" id="ARBA00005466"/>
    </source>
</evidence>
<evidence type="ECO:0000256" key="5">
    <source>
        <dbReference type="ARBA" id="ARBA00023002"/>
    </source>
</evidence>
<dbReference type="Gene3D" id="3.40.462.20">
    <property type="match status" value="1"/>
</dbReference>
<name>A0A5S4V2G5_9MICO</name>
<accession>A0A5S4V2G5</accession>
<keyword evidence="8" id="KW-1185">Reference proteome</keyword>
<proteinExistence type="inferred from homology"/>
<comment type="similarity">
    <text evidence="2">Belongs to the oxygen-dependent FAD-linked oxidoreductase family.</text>
</comment>
<dbReference type="Pfam" id="PF01565">
    <property type="entry name" value="FAD_binding_4"/>
    <property type="match status" value="1"/>
</dbReference>
<dbReference type="InterPro" id="IPR016166">
    <property type="entry name" value="FAD-bd_PCMH"/>
</dbReference>
<dbReference type="InterPro" id="IPR050416">
    <property type="entry name" value="FAD-linked_Oxidoreductase"/>
</dbReference>
<gene>
    <name evidence="7" type="ORF">FYC51_06470</name>
</gene>
<dbReference type="GO" id="GO:0016491">
    <property type="term" value="F:oxidoreductase activity"/>
    <property type="evidence" value="ECO:0007669"/>
    <property type="project" value="UniProtKB-KW"/>
</dbReference>
<evidence type="ECO:0000256" key="4">
    <source>
        <dbReference type="ARBA" id="ARBA00022827"/>
    </source>
</evidence>
<dbReference type="PROSITE" id="PS51387">
    <property type="entry name" value="FAD_PCMH"/>
    <property type="match status" value="1"/>
</dbReference>
<dbReference type="PROSITE" id="PS00862">
    <property type="entry name" value="OX2_COVAL_FAD"/>
    <property type="match status" value="1"/>
</dbReference>
<evidence type="ECO:0000256" key="3">
    <source>
        <dbReference type="ARBA" id="ARBA00022630"/>
    </source>
</evidence>
<dbReference type="PANTHER" id="PTHR42973:SF39">
    <property type="entry name" value="FAD-BINDING PCMH-TYPE DOMAIN-CONTAINING PROTEIN"/>
    <property type="match status" value="1"/>
</dbReference>
<dbReference type="SUPFAM" id="SSF56176">
    <property type="entry name" value="FAD-binding/transporter-associated domain-like"/>
    <property type="match status" value="1"/>
</dbReference>
<organism evidence="7 8">
    <name type="scientific">Agromyces mariniharenae</name>
    <dbReference type="NCBI Taxonomy" id="2604423"/>
    <lineage>
        <taxon>Bacteria</taxon>
        <taxon>Bacillati</taxon>
        <taxon>Actinomycetota</taxon>
        <taxon>Actinomycetes</taxon>
        <taxon>Micrococcales</taxon>
        <taxon>Microbacteriaceae</taxon>
        <taxon>Agromyces</taxon>
    </lineage>
</organism>
<dbReference type="InterPro" id="IPR016169">
    <property type="entry name" value="FAD-bd_PCMH_sub2"/>
</dbReference>